<evidence type="ECO:0000256" key="2">
    <source>
        <dbReference type="SAM" id="Phobius"/>
    </source>
</evidence>
<proteinExistence type="predicted"/>
<protein>
    <submittedName>
        <fullName evidence="5">Helix-turn-helix</fullName>
    </submittedName>
    <submittedName>
        <fullName evidence="4">Transcriptional regulator</fullName>
    </submittedName>
</protein>
<reference evidence="4 6" key="1">
    <citation type="journal article" date="2015" name="Genome Announc.">
        <title>Expanding the biotechnology potential of lactobacilli through comparative genomics of 213 strains and associated genera.</title>
        <authorList>
            <person name="Sun Z."/>
            <person name="Harris H.M."/>
            <person name="McCann A."/>
            <person name="Guo C."/>
            <person name="Argimon S."/>
            <person name="Zhang W."/>
            <person name="Yang X."/>
            <person name="Jeffery I.B."/>
            <person name="Cooney J.C."/>
            <person name="Kagawa T.F."/>
            <person name="Liu W."/>
            <person name="Song Y."/>
            <person name="Salvetti E."/>
            <person name="Wrobel A."/>
            <person name="Rasinkangas P."/>
            <person name="Parkhill J."/>
            <person name="Rea M.C."/>
            <person name="O'Sullivan O."/>
            <person name="Ritari J."/>
            <person name="Douillard F.P."/>
            <person name="Paul Ross R."/>
            <person name="Yang R."/>
            <person name="Briner A.E."/>
            <person name="Felis G.E."/>
            <person name="de Vos W.M."/>
            <person name="Barrangou R."/>
            <person name="Klaenhammer T.R."/>
            <person name="Caufield P.W."/>
            <person name="Cui Y."/>
            <person name="Zhang H."/>
            <person name="O'Toole P.W."/>
        </authorList>
    </citation>
    <scope>NUCLEOTIDE SEQUENCE [LARGE SCALE GENOMIC DNA]</scope>
    <source>
        <strain evidence="4 6">DSM 22301</strain>
    </source>
</reference>
<sequence length="212" mass="24768">MKISKKLKKCRLSNSLTQSQVAKILHVSRKTVSGWENDRSYPDVNSFVQLSDLYKVSLDSLLRDDKVLKYYKKQNKRNIQIHKIAKYSYVFNIVMLGLSYIELFRIAGLHSLLIPLFLLINIAIFISHYENWYKFSNNAYRLTVTFSFIIIFGINVLLNLLSSGFVYQMNNNDINFITGMMLGRLILNSLISFSLTIIIFFRDALHNYENIK</sequence>
<dbReference type="Proteomes" id="UP000182818">
    <property type="component" value="Unassembled WGS sequence"/>
</dbReference>
<dbReference type="Gene3D" id="1.10.260.40">
    <property type="entry name" value="lambda repressor-like DNA-binding domains"/>
    <property type="match status" value="1"/>
</dbReference>
<feature type="transmembrane region" description="Helical" evidence="2">
    <location>
        <begin position="181"/>
        <end position="201"/>
    </location>
</feature>
<evidence type="ECO:0000313" key="4">
    <source>
        <dbReference type="EMBL" id="KRN83295.1"/>
    </source>
</evidence>
<evidence type="ECO:0000313" key="7">
    <source>
        <dbReference type="Proteomes" id="UP000182818"/>
    </source>
</evidence>
<dbReference type="PATRIC" id="fig|319653.3.peg.1347"/>
<evidence type="ECO:0000259" key="3">
    <source>
        <dbReference type="PROSITE" id="PS50943"/>
    </source>
</evidence>
<feature type="transmembrane region" description="Helical" evidence="2">
    <location>
        <begin position="84"/>
        <end position="101"/>
    </location>
</feature>
<feature type="domain" description="HTH cro/C1-type" evidence="3">
    <location>
        <begin position="7"/>
        <end position="61"/>
    </location>
</feature>
<keyword evidence="2" id="KW-1133">Transmembrane helix</keyword>
<accession>A0A0R2K150</accession>
<dbReference type="InterPro" id="IPR001387">
    <property type="entry name" value="Cro/C1-type_HTH"/>
</dbReference>
<dbReference type="PROSITE" id="PS50943">
    <property type="entry name" value="HTH_CROC1"/>
    <property type="match status" value="1"/>
</dbReference>
<dbReference type="RefSeq" id="WP_057805256.1">
    <property type="nucleotide sequence ID" value="NZ_BJYP01000009.1"/>
</dbReference>
<evidence type="ECO:0000313" key="5">
    <source>
        <dbReference type="EMBL" id="SER29644.1"/>
    </source>
</evidence>
<gene>
    <name evidence="4" type="ORF">IV87_GL001329</name>
    <name evidence="5" type="ORF">SAMN04487973_10445</name>
</gene>
<dbReference type="Pfam" id="PF01381">
    <property type="entry name" value="HTH_3"/>
    <property type="match status" value="1"/>
</dbReference>
<dbReference type="InterPro" id="IPR010982">
    <property type="entry name" value="Lambda_DNA-bd_dom_sf"/>
</dbReference>
<reference evidence="5 7" key="2">
    <citation type="submission" date="2016-10" db="EMBL/GenBank/DDBJ databases">
        <authorList>
            <person name="Varghese N."/>
            <person name="Submissions S."/>
        </authorList>
    </citation>
    <scope>NUCLEOTIDE SEQUENCE [LARGE SCALE GENOMIC DNA]</scope>
    <source>
        <strain evidence="5 7">CGMCC 1.3889</strain>
    </source>
</reference>
<organism evidence="4 6">
    <name type="scientific">Pediococcus ethanolidurans</name>
    <dbReference type="NCBI Taxonomy" id="319653"/>
    <lineage>
        <taxon>Bacteria</taxon>
        <taxon>Bacillati</taxon>
        <taxon>Bacillota</taxon>
        <taxon>Bacilli</taxon>
        <taxon>Lactobacillales</taxon>
        <taxon>Lactobacillaceae</taxon>
        <taxon>Pediococcus</taxon>
    </lineage>
</organism>
<keyword evidence="2" id="KW-0812">Transmembrane</keyword>
<dbReference type="PANTHER" id="PTHR46558">
    <property type="entry name" value="TRACRIPTIONAL REGULATORY PROTEIN-RELATED-RELATED"/>
    <property type="match status" value="1"/>
</dbReference>
<dbReference type="GO" id="GO:0003677">
    <property type="term" value="F:DNA binding"/>
    <property type="evidence" value="ECO:0007669"/>
    <property type="project" value="UniProtKB-KW"/>
</dbReference>
<dbReference type="PANTHER" id="PTHR46558:SF13">
    <property type="entry name" value="HTH-TYPE TRANSCRIPTIONAL REGULATOR IMMR"/>
    <property type="match status" value="1"/>
</dbReference>
<dbReference type="SUPFAM" id="SSF47413">
    <property type="entry name" value="lambda repressor-like DNA-binding domains"/>
    <property type="match status" value="1"/>
</dbReference>
<keyword evidence="2" id="KW-0472">Membrane</keyword>
<evidence type="ECO:0000313" key="6">
    <source>
        <dbReference type="Proteomes" id="UP000051749"/>
    </source>
</evidence>
<evidence type="ECO:0000256" key="1">
    <source>
        <dbReference type="ARBA" id="ARBA00023125"/>
    </source>
</evidence>
<dbReference type="GeneID" id="76042910"/>
<feature type="transmembrane region" description="Helical" evidence="2">
    <location>
        <begin position="139"/>
        <end position="161"/>
    </location>
</feature>
<dbReference type="STRING" id="319653.SAMN04487973_10445"/>
<comment type="caution">
    <text evidence="4">The sequence shown here is derived from an EMBL/GenBank/DDBJ whole genome shotgun (WGS) entry which is preliminary data.</text>
</comment>
<dbReference type="Proteomes" id="UP000051749">
    <property type="component" value="Unassembled WGS sequence"/>
</dbReference>
<dbReference type="OrthoDB" id="9805856at2"/>
<name>A0A0R2K150_9LACO</name>
<dbReference type="EMBL" id="FOGK01000004">
    <property type="protein sequence ID" value="SER29644.1"/>
    <property type="molecule type" value="Genomic_DNA"/>
</dbReference>
<dbReference type="SMART" id="SM00530">
    <property type="entry name" value="HTH_XRE"/>
    <property type="match status" value="1"/>
</dbReference>
<dbReference type="EMBL" id="JQBY01000003">
    <property type="protein sequence ID" value="KRN83295.1"/>
    <property type="molecule type" value="Genomic_DNA"/>
</dbReference>
<keyword evidence="1" id="KW-0238">DNA-binding</keyword>
<dbReference type="CDD" id="cd00093">
    <property type="entry name" value="HTH_XRE"/>
    <property type="match status" value="1"/>
</dbReference>
<feature type="transmembrane region" description="Helical" evidence="2">
    <location>
        <begin position="107"/>
        <end position="127"/>
    </location>
</feature>
<keyword evidence="7" id="KW-1185">Reference proteome</keyword>
<dbReference type="AlphaFoldDB" id="A0A0R2K150"/>